<dbReference type="OrthoDB" id="1046782at2759"/>
<evidence type="ECO:0000256" key="1">
    <source>
        <dbReference type="ARBA" id="ARBA00000110"/>
    </source>
</evidence>
<evidence type="ECO:0000256" key="4">
    <source>
        <dbReference type="ARBA" id="ARBA00023157"/>
    </source>
</evidence>
<evidence type="ECO:0000256" key="5">
    <source>
        <dbReference type="ARBA" id="ARBA00023239"/>
    </source>
</evidence>
<comment type="catalytic activity">
    <reaction evidence="1">
        <text>an N-(acyl)-sphingosylphosphoethanolamine = an N-(acyl)-sphingosyl-1,3-cyclic phosphate + ethanolamine</text>
        <dbReference type="Rhea" id="RHEA:60648"/>
        <dbReference type="ChEBI" id="CHEBI:57603"/>
        <dbReference type="ChEBI" id="CHEBI:143891"/>
        <dbReference type="ChEBI" id="CHEBI:143892"/>
    </reaction>
</comment>
<dbReference type="Proteomes" id="UP000288716">
    <property type="component" value="Unassembled WGS sequence"/>
</dbReference>
<dbReference type="SUPFAM" id="SSF51695">
    <property type="entry name" value="PLC-like phosphodiesterases"/>
    <property type="match status" value="1"/>
</dbReference>
<keyword evidence="4" id="KW-1015">Disulfide bond</keyword>
<dbReference type="VEuPathDB" id="VectorBase:LDEU004521"/>
<keyword evidence="7" id="KW-1185">Reference proteome</keyword>
<dbReference type="AlphaFoldDB" id="A0A443SJ19"/>
<evidence type="ECO:0000256" key="3">
    <source>
        <dbReference type="ARBA" id="ARBA00022842"/>
    </source>
</evidence>
<dbReference type="InterPro" id="IPR017946">
    <property type="entry name" value="PLC-like_Pdiesterase_TIM-brl"/>
</dbReference>
<dbReference type="GO" id="GO:0016829">
    <property type="term" value="F:lyase activity"/>
    <property type="evidence" value="ECO:0007669"/>
    <property type="project" value="UniProtKB-KW"/>
</dbReference>
<keyword evidence="3" id="KW-0460">Magnesium</keyword>
<comment type="caution">
    <text evidence="6">The sequence shown here is derived from an EMBL/GenBank/DDBJ whole genome shotgun (WGS) entry which is preliminary data.</text>
</comment>
<protein>
    <submittedName>
        <fullName evidence="6">Uncharacterized protein</fullName>
    </submittedName>
</protein>
<keyword evidence="2" id="KW-0479">Metal-binding</keyword>
<accession>A0A443SJ19</accession>
<evidence type="ECO:0000313" key="6">
    <source>
        <dbReference type="EMBL" id="RWS27519.1"/>
    </source>
</evidence>
<reference evidence="6 7" key="1">
    <citation type="journal article" date="2018" name="Gigascience">
        <title>Genomes of trombidid mites reveal novel predicted allergens and laterally-transferred genes associated with secondary metabolism.</title>
        <authorList>
            <person name="Dong X."/>
            <person name="Chaisiri K."/>
            <person name="Xia D."/>
            <person name="Armstrong S.D."/>
            <person name="Fang Y."/>
            <person name="Donnelly M.J."/>
            <person name="Kadowaki T."/>
            <person name="McGarry J.W."/>
            <person name="Darby A.C."/>
            <person name="Makepeace B.L."/>
        </authorList>
    </citation>
    <scope>NUCLEOTIDE SEQUENCE [LARGE SCALE GENOMIC DNA]</scope>
    <source>
        <strain evidence="6">UoL-UT</strain>
    </source>
</reference>
<sequence>MSPRNVSSNKVIAKNCIRLNSKWMEQIYDKIRNKSISSLFIPGTHNAASYYEGYKETNILRTAIDNYAICQDENIS</sequence>
<evidence type="ECO:0000256" key="2">
    <source>
        <dbReference type="ARBA" id="ARBA00022723"/>
    </source>
</evidence>
<proteinExistence type="predicted"/>
<dbReference type="Gene3D" id="3.20.20.190">
    <property type="entry name" value="Phosphatidylinositol (PI) phosphodiesterase"/>
    <property type="match status" value="1"/>
</dbReference>
<evidence type="ECO:0000313" key="7">
    <source>
        <dbReference type="Proteomes" id="UP000288716"/>
    </source>
</evidence>
<keyword evidence="5" id="KW-0456">Lyase</keyword>
<dbReference type="GO" id="GO:0006629">
    <property type="term" value="P:lipid metabolic process"/>
    <property type="evidence" value="ECO:0007669"/>
    <property type="project" value="InterPro"/>
</dbReference>
<gene>
    <name evidence="6" type="ORF">B4U80_13715</name>
</gene>
<dbReference type="GO" id="GO:0008081">
    <property type="term" value="F:phosphoric diester hydrolase activity"/>
    <property type="evidence" value="ECO:0007669"/>
    <property type="project" value="InterPro"/>
</dbReference>
<dbReference type="GO" id="GO:0046872">
    <property type="term" value="F:metal ion binding"/>
    <property type="evidence" value="ECO:0007669"/>
    <property type="project" value="UniProtKB-KW"/>
</dbReference>
<organism evidence="6 7">
    <name type="scientific">Leptotrombidium deliense</name>
    <dbReference type="NCBI Taxonomy" id="299467"/>
    <lineage>
        <taxon>Eukaryota</taxon>
        <taxon>Metazoa</taxon>
        <taxon>Ecdysozoa</taxon>
        <taxon>Arthropoda</taxon>
        <taxon>Chelicerata</taxon>
        <taxon>Arachnida</taxon>
        <taxon>Acari</taxon>
        <taxon>Acariformes</taxon>
        <taxon>Trombidiformes</taxon>
        <taxon>Prostigmata</taxon>
        <taxon>Anystina</taxon>
        <taxon>Parasitengona</taxon>
        <taxon>Trombiculoidea</taxon>
        <taxon>Trombiculidae</taxon>
        <taxon>Leptotrombidium</taxon>
    </lineage>
</organism>
<dbReference type="EMBL" id="NCKV01001956">
    <property type="protein sequence ID" value="RWS27519.1"/>
    <property type="molecule type" value="Genomic_DNA"/>
</dbReference>
<name>A0A443SJ19_9ACAR</name>